<feature type="compositionally biased region" description="Low complexity" evidence="1">
    <location>
        <begin position="458"/>
        <end position="474"/>
    </location>
</feature>
<evidence type="ECO:0000313" key="3">
    <source>
        <dbReference type="Proteomes" id="UP001189429"/>
    </source>
</evidence>
<organism evidence="2 3">
    <name type="scientific">Prorocentrum cordatum</name>
    <dbReference type="NCBI Taxonomy" id="2364126"/>
    <lineage>
        <taxon>Eukaryota</taxon>
        <taxon>Sar</taxon>
        <taxon>Alveolata</taxon>
        <taxon>Dinophyceae</taxon>
        <taxon>Prorocentrales</taxon>
        <taxon>Prorocentraceae</taxon>
        <taxon>Prorocentrum</taxon>
    </lineage>
</organism>
<evidence type="ECO:0000256" key="1">
    <source>
        <dbReference type="SAM" id="MobiDB-lite"/>
    </source>
</evidence>
<sequence length="646" mass="70470">MVVDPSLGVVRDSAARSVALKVGEVRGASAARAEAINMANYLAHSAHIMDGQKQISAIVDCSGVSGRELLTVFIHAEAVPFSCCLPAQELPELKSIVRGMALTKLKGRQMWRQKLQNVLTHHQFKQAADKVRIKRASGSDARASALHLLQALDHSLQFVGSGFKVFASRGSVPLLSAEETRINVKRTTPCPFEVPKEIEQTRSCVEHQVTKKRRFDFELPEDGVLSCCTLLGDEGPRDLPAFWFLPETGFRFVPWMDVLHRCPRDMYEAAVECNHWSMVLDTTAVVRYDRGPFKSQANFQRAREAVAQYAKHATSDDELLVSLFEPICRDLNDMPPDYGSKEHIDRVLNRLEFVKCFERMSTDVKWTRWGSHHWAMKDFFQFWHTKLLALSVIAVQGGSLSKEAIAALGLSRPPNAFPAAACGGGGSPVAVPGAGSSSSSSSGSAGGPAPAMAPSPLPAAAASSGAVPGSGSAGKPKTKIVGKQSAAMQELRSEAPTGLEVMIRVLASPEIYTRARVWEQASDPVWAAHAAEYQKIRSSSDCEQFYVCYANGGYQEVLIQVWKKLEDGLALGCIGCAVSPLTDEEKTEVKNRESEEYQTQEQLAHMFFKTCQSIVCWRGLTHQHYCASLPGALAGLLAPGVSKLHS</sequence>
<evidence type="ECO:0000313" key="2">
    <source>
        <dbReference type="EMBL" id="CAK0875872.1"/>
    </source>
</evidence>
<accession>A0ABN9VS21</accession>
<protein>
    <submittedName>
        <fullName evidence="2">Uncharacterized protein</fullName>
    </submittedName>
</protein>
<name>A0ABN9VS21_9DINO</name>
<comment type="caution">
    <text evidence="2">The sequence shown here is derived from an EMBL/GenBank/DDBJ whole genome shotgun (WGS) entry which is preliminary data.</text>
</comment>
<dbReference type="Proteomes" id="UP001189429">
    <property type="component" value="Unassembled WGS sequence"/>
</dbReference>
<dbReference type="EMBL" id="CAUYUJ010017568">
    <property type="protein sequence ID" value="CAK0875872.1"/>
    <property type="molecule type" value="Genomic_DNA"/>
</dbReference>
<feature type="compositionally biased region" description="Low complexity" evidence="1">
    <location>
        <begin position="430"/>
        <end position="450"/>
    </location>
</feature>
<feature type="region of interest" description="Disordered" evidence="1">
    <location>
        <begin position="430"/>
        <end position="485"/>
    </location>
</feature>
<proteinExistence type="predicted"/>
<keyword evidence="3" id="KW-1185">Reference proteome</keyword>
<gene>
    <name evidence="2" type="ORF">PCOR1329_LOCUS60430</name>
</gene>
<reference evidence="2" key="1">
    <citation type="submission" date="2023-10" db="EMBL/GenBank/DDBJ databases">
        <authorList>
            <person name="Chen Y."/>
            <person name="Shah S."/>
            <person name="Dougan E. K."/>
            <person name="Thang M."/>
            <person name="Chan C."/>
        </authorList>
    </citation>
    <scope>NUCLEOTIDE SEQUENCE [LARGE SCALE GENOMIC DNA]</scope>
</reference>